<name>A0ABV5FPW3_9FLAO</name>
<organism evidence="1 2">
    <name type="scientific">Flavobacterium branchiarum</name>
    <dbReference type="NCBI Taxonomy" id="1114870"/>
    <lineage>
        <taxon>Bacteria</taxon>
        <taxon>Pseudomonadati</taxon>
        <taxon>Bacteroidota</taxon>
        <taxon>Flavobacteriia</taxon>
        <taxon>Flavobacteriales</taxon>
        <taxon>Flavobacteriaceae</taxon>
        <taxon>Flavobacterium</taxon>
    </lineage>
</organism>
<dbReference type="Gene3D" id="3.30.2220.10">
    <property type="entry name" value="rbstp2171"/>
    <property type="match status" value="1"/>
</dbReference>
<accession>A0ABV5FPW3</accession>
<evidence type="ECO:0000313" key="2">
    <source>
        <dbReference type="Proteomes" id="UP001589589"/>
    </source>
</evidence>
<protein>
    <submittedName>
        <fullName evidence="1">Uncharacterized protein</fullName>
    </submittedName>
</protein>
<sequence>MQKIDDKQIQEWKEKYGSVYALPVEDKTAYLREPSMKDFKRAFTTMQNSGDLAFGEEMINLLFIGGDEEIKTKDEYFLPARKEITTFFNFDDAEITKEKNNSIITIAGASCKVRMITRDDIKLAEKKNPSSKPFVTQEKLFEAVCIEKDEAFNDRDNANFRFPLYQAIEKLQNQKVAIIKKL</sequence>
<reference evidence="1 2" key="1">
    <citation type="submission" date="2024-09" db="EMBL/GenBank/DDBJ databases">
        <authorList>
            <person name="Sun Q."/>
            <person name="Mori K."/>
        </authorList>
    </citation>
    <scope>NUCLEOTIDE SEQUENCE [LARGE SCALE GENOMIC DNA]</scope>
    <source>
        <strain evidence="1 2">CECT 7908</strain>
    </source>
</reference>
<dbReference type="RefSeq" id="WP_290263700.1">
    <property type="nucleotide sequence ID" value="NZ_JAUFQQ010000003.1"/>
</dbReference>
<keyword evidence="2" id="KW-1185">Reference proteome</keyword>
<comment type="caution">
    <text evidence="1">The sequence shown here is derived from an EMBL/GenBank/DDBJ whole genome shotgun (WGS) entry which is preliminary data.</text>
</comment>
<evidence type="ECO:0000313" key="1">
    <source>
        <dbReference type="EMBL" id="MFB9065567.1"/>
    </source>
</evidence>
<dbReference type="EMBL" id="JBHMEX010000054">
    <property type="protein sequence ID" value="MFB9065567.1"/>
    <property type="molecule type" value="Genomic_DNA"/>
</dbReference>
<dbReference type="Proteomes" id="UP001589589">
    <property type="component" value="Unassembled WGS sequence"/>
</dbReference>
<gene>
    <name evidence="1" type="ORF">ACFFUQ_16215</name>
</gene>
<proteinExistence type="predicted"/>